<dbReference type="STRING" id="3068.D8UG87"/>
<dbReference type="InterPro" id="IPR042121">
    <property type="entry name" value="MutL_C_regsub"/>
</dbReference>
<dbReference type="KEGG" id="vcn:VOLCADRAFT_119750"/>
<dbReference type="Gene3D" id="3.30.1370.100">
    <property type="entry name" value="MutL, C-terminal domain, regulatory subdomain"/>
    <property type="match status" value="1"/>
</dbReference>
<dbReference type="GO" id="GO:0140664">
    <property type="term" value="F:ATP-dependent DNA damage sensor activity"/>
    <property type="evidence" value="ECO:0007669"/>
    <property type="project" value="InterPro"/>
</dbReference>
<gene>
    <name evidence="2" type="ORF">VOLCADRAFT_119750</name>
</gene>
<evidence type="ECO:0000313" key="3">
    <source>
        <dbReference type="Proteomes" id="UP000001058"/>
    </source>
</evidence>
<sequence>MLLSQQPKEQQQLVIDGNDSVQVLVSVPSICGTTLTNPTDLRLYLHQLDETGGAGLLPPAVLRVLRSKACRTAIMFGDHLTPEQCTMLVAQLRDTRLWTQCAHGRPTVVPLVDLPTLHAVLARRRGAVQFGGMTRNPGGRNGSTRRRLNAEALRVAIQRDGRNNESSRRWQRDDAADASSAMEQ</sequence>
<dbReference type="GO" id="GO:0006298">
    <property type="term" value="P:mismatch repair"/>
    <property type="evidence" value="ECO:0007669"/>
    <property type="project" value="InterPro"/>
</dbReference>
<dbReference type="GO" id="GO:0032300">
    <property type="term" value="C:mismatch repair complex"/>
    <property type="evidence" value="ECO:0007669"/>
    <property type="project" value="InterPro"/>
</dbReference>
<keyword evidence="3" id="KW-1185">Reference proteome</keyword>
<evidence type="ECO:0000313" key="2">
    <source>
        <dbReference type="EMBL" id="EFJ41217.1"/>
    </source>
</evidence>
<feature type="compositionally biased region" description="Basic and acidic residues" evidence="1">
    <location>
        <begin position="159"/>
        <end position="175"/>
    </location>
</feature>
<dbReference type="Gene3D" id="3.30.1540.20">
    <property type="entry name" value="MutL, C-terminal domain, dimerisation subdomain"/>
    <property type="match status" value="1"/>
</dbReference>
<evidence type="ECO:0008006" key="4">
    <source>
        <dbReference type="Google" id="ProtNLM"/>
    </source>
</evidence>
<dbReference type="InterPro" id="IPR037198">
    <property type="entry name" value="MutL_C_sf"/>
</dbReference>
<dbReference type="SUPFAM" id="SSF118116">
    <property type="entry name" value="DNA mismatch repair protein MutL"/>
    <property type="match status" value="1"/>
</dbReference>
<dbReference type="GO" id="GO:0016887">
    <property type="term" value="F:ATP hydrolysis activity"/>
    <property type="evidence" value="ECO:0007669"/>
    <property type="project" value="InterPro"/>
</dbReference>
<dbReference type="EMBL" id="GL378398">
    <property type="protein sequence ID" value="EFJ41217.1"/>
    <property type="molecule type" value="Genomic_DNA"/>
</dbReference>
<dbReference type="GeneID" id="9627119"/>
<protein>
    <recommendedName>
        <fullName evidence="4">MutL C-terminal dimerisation domain-containing protein</fullName>
    </recommendedName>
</protein>
<dbReference type="InParanoid" id="D8UG87"/>
<accession>D8UG87</accession>
<dbReference type="OrthoDB" id="429932at2759"/>
<evidence type="ECO:0000256" key="1">
    <source>
        <dbReference type="SAM" id="MobiDB-lite"/>
    </source>
</evidence>
<dbReference type="InterPro" id="IPR042120">
    <property type="entry name" value="MutL_C_dimsub"/>
</dbReference>
<dbReference type="PANTHER" id="PTHR10073:SF47">
    <property type="entry name" value="DNA MISMATCH REPAIR PROTEIN MLH3"/>
    <property type="match status" value="1"/>
</dbReference>
<reference evidence="2 3" key="1">
    <citation type="journal article" date="2010" name="Science">
        <title>Genomic analysis of organismal complexity in the multicellular green alga Volvox carteri.</title>
        <authorList>
            <person name="Prochnik S.E."/>
            <person name="Umen J."/>
            <person name="Nedelcu A.M."/>
            <person name="Hallmann A."/>
            <person name="Miller S.M."/>
            <person name="Nishii I."/>
            <person name="Ferris P."/>
            <person name="Kuo A."/>
            <person name="Mitros T."/>
            <person name="Fritz-Laylin L.K."/>
            <person name="Hellsten U."/>
            <person name="Chapman J."/>
            <person name="Simakov O."/>
            <person name="Rensing S.A."/>
            <person name="Terry A."/>
            <person name="Pangilinan J."/>
            <person name="Kapitonov V."/>
            <person name="Jurka J."/>
            <person name="Salamov A."/>
            <person name="Shapiro H."/>
            <person name="Schmutz J."/>
            <person name="Grimwood J."/>
            <person name="Lindquist E."/>
            <person name="Lucas S."/>
            <person name="Grigoriev I.V."/>
            <person name="Schmitt R."/>
            <person name="Kirk D."/>
            <person name="Rokhsar D.S."/>
        </authorList>
    </citation>
    <scope>NUCLEOTIDE SEQUENCE [LARGE SCALE GENOMIC DNA]</scope>
    <source>
        <strain evidence="3">f. Nagariensis / Eve</strain>
    </source>
</reference>
<organism evidence="3">
    <name type="scientific">Volvox carteri f. nagariensis</name>
    <dbReference type="NCBI Taxonomy" id="3068"/>
    <lineage>
        <taxon>Eukaryota</taxon>
        <taxon>Viridiplantae</taxon>
        <taxon>Chlorophyta</taxon>
        <taxon>core chlorophytes</taxon>
        <taxon>Chlorophyceae</taxon>
        <taxon>CS clade</taxon>
        <taxon>Chlamydomonadales</taxon>
        <taxon>Volvocaceae</taxon>
        <taxon>Volvox</taxon>
    </lineage>
</organism>
<proteinExistence type="predicted"/>
<dbReference type="InterPro" id="IPR038973">
    <property type="entry name" value="MutL/Mlh/Pms-like"/>
</dbReference>
<dbReference type="AlphaFoldDB" id="D8UG87"/>
<dbReference type="PANTHER" id="PTHR10073">
    <property type="entry name" value="DNA MISMATCH REPAIR PROTEIN MLH, PMS, MUTL"/>
    <property type="match status" value="1"/>
</dbReference>
<dbReference type="Proteomes" id="UP000001058">
    <property type="component" value="Unassembled WGS sequence"/>
</dbReference>
<name>D8UG87_VOLCA</name>
<feature type="region of interest" description="Disordered" evidence="1">
    <location>
        <begin position="159"/>
        <end position="184"/>
    </location>
</feature>
<dbReference type="RefSeq" id="XP_002957668.1">
    <property type="nucleotide sequence ID" value="XM_002957622.1"/>
</dbReference>
<dbReference type="eggNOG" id="KOG1977">
    <property type="taxonomic scope" value="Eukaryota"/>
</dbReference>